<reference evidence="2" key="1">
    <citation type="submission" date="2016-12" db="EMBL/GenBank/DDBJ databases">
        <authorList>
            <person name="Gaudriault S."/>
        </authorList>
    </citation>
    <scope>NUCLEOTIDE SEQUENCE [LARGE SCALE GENOMIC DNA]</scope>
    <source>
        <strain evidence="2">HGB1681 (deposited as PTA-6826 in the American Type Culture Collection)</strain>
    </source>
</reference>
<proteinExistence type="predicted"/>
<protein>
    <submittedName>
        <fullName evidence="1">Uncharacterized protein</fullName>
    </submittedName>
</protein>
<organism evidence="1 2">
    <name type="scientific">Xenorhabdus innexi</name>
    <dbReference type="NCBI Taxonomy" id="290109"/>
    <lineage>
        <taxon>Bacteria</taxon>
        <taxon>Pseudomonadati</taxon>
        <taxon>Pseudomonadota</taxon>
        <taxon>Gammaproteobacteria</taxon>
        <taxon>Enterobacterales</taxon>
        <taxon>Morganellaceae</taxon>
        <taxon>Xenorhabdus</taxon>
    </lineage>
</organism>
<evidence type="ECO:0000313" key="2">
    <source>
        <dbReference type="Proteomes" id="UP000196435"/>
    </source>
</evidence>
<dbReference type="EMBL" id="FTLG01000235">
    <property type="protein sequence ID" value="SIP74883.1"/>
    <property type="molecule type" value="Genomic_DNA"/>
</dbReference>
<accession>A0A1N6N191</accession>
<name>A0A1N6N191_9GAMM</name>
<dbReference type="Proteomes" id="UP000196435">
    <property type="component" value="Unassembled WGS sequence"/>
</dbReference>
<sequence>MVITAYKTRYKLKLTSEFINEKFGADSSDFIFICNCTYGIYYFIFNYKQ</sequence>
<gene>
    <name evidence="1" type="ORF">XIS1_890031</name>
</gene>
<dbReference type="AlphaFoldDB" id="A0A1N6N191"/>
<evidence type="ECO:0000313" key="1">
    <source>
        <dbReference type="EMBL" id="SIP74883.1"/>
    </source>
</evidence>